<feature type="transmembrane region" description="Helical" evidence="1">
    <location>
        <begin position="77"/>
        <end position="99"/>
    </location>
</feature>
<keyword evidence="1" id="KW-0812">Transmembrane</keyword>
<name>A0ABD3MXP1_9STRA</name>
<accession>A0ABD3MXP1</accession>
<feature type="transmembrane region" description="Helical" evidence="1">
    <location>
        <begin position="35"/>
        <end position="57"/>
    </location>
</feature>
<proteinExistence type="predicted"/>
<evidence type="ECO:0000313" key="3">
    <source>
        <dbReference type="Proteomes" id="UP001530315"/>
    </source>
</evidence>
<sequence length="223" mass="25156">MPAILRVGRVQETEWKAFCDAINEKLKPLNRLRRMSLIATVCFFIFFLVVMTIFGVTFTSSMNYSDPYSDGASKKDYYYLLFFIPLLMMLGMVGFAVYVSKKKQEAYKGIRDVCAEASQKQSSVSYHFRDDVVIGAFSGTNSSDTTYRNVYIEVSISDQPVDQQNTYATGYPSATTAATPFPYVSNNTTGDAPAARLQKLENMKHLLSTQEYDDKRAEILMSV</sequence>
<dbReference type="Proteomes" id="UP001530315">
    <property type="component" value="Unassembled WGS sequence"/>
</dbReference>
<dbReference type="EMBL" id="JALLAZ020001687">
    <property type="protein sequence ID" value="KAL3768104.1"/>
    <property type="molecule type" value="Genomic_DNA"/>
</dbReference>
<keyword evidence="1" id="KW-0472">Membrane</keyword>
<dbReference type="AlphaFoldDB" id="A0ABD3MXP1"/>
<keyword evidence="1" id="KW-1133">Transmembrane helix</keyword>
<evidence type="ECO:0000313" key="2">
    <source>
        <dbReference type="EMBL" id="KAL3768104.1"/>
    </source>
</evidence>
<comment type="caution">
    <text evidence="2">The sequence shown here is derived from an EMBL/GenBank/DDBJ whole genome shotgun (WGS) entry which is preliminary data.</text>
</comment>
<gene>
    <name evidence="2" type="ORF">ACHAW5_009161</name>
</gene>
<keyword evidence="3" id="KW-1185">Reference proteome</keyword>
<reference evidence="2 3" key="1">
    <citation type="submission" date="2024-10" db="EMBL/GenBank/DDBJ databases">
        <title>Updated reference genomes for cyclostephanoid diatoms.</title>
        <authorList>
            <person name="Roberts W.R."/>
            <person name="Alverson A.J."/>
        </authorList>
    </citation>
    <scope>NUCLEOTIDE SEQUENCE [LARGE SCALE GENOMIC DNA]</scope>
    <source>
        <strain evidence="2 3">AJA276-08</strain>
    </source>
</reference>
<organism evidence="2 3">
    <name type="scientific">Stephanodiscus triporus</name>
    <dbReference type="NCBI Taxonomy" id="2934178"/>
    <lineage>
        <taxon>Eukaryota</taxon>
        <taxon>Sar</taxon>
        <taxon>Stramenopiles</taxon>
        <taxon>Ochrophyta</taxon>
        <taxon>Bacillariophyta</taxon>
        <taxon>Coscinodiscophyceae</taxon>
        <taxon>Thalassiosirophycidae</taxon>
        <taxon>Stephanodiscales</taxon>
        <taxon>Stephanodiscaceae</taxon>
        <taxon>Stephanodiscus</taxon>
    </lineage>
</organism>
<evidence type="ECO:0000256" key="1">
    <source>
        <dbReference type="SAM" id="Phobius"/>
    </source>
</evidence>
<protein>
    <submittedName>
        <fullName evidence="2">Uncharacterized protein</fullName>
    </submittedName>
</protein>